<dbReference type="SMART" id="SM00418">
    <property type="entry name" value="HTH_ARSR"/>
    <property type="match status" value="1"/>
</dbReference>
<organism evidence="2 3">
    <name type="scientific">Terriglobus aquaticus</name>
    <dbReference type="NCBI Taxonomy" id="940139"/>
    <lineage>
        <taxon>Bacteria</taxon>
        <taxon>Pseudomonadati</taxon>
        <taxon>Acidobacteriota</taxon>
        <taxon>Terriglobia</taxon>
        <taxon>Terriglobales</taxon>
        <taxon>Acidobacteriaceae</taxon>
        <taxon>Terriglobus</taxon>
    </lineage>
</organism>
<dbReference type="InterPro" id="IPR036388">
    <property type="entry name" value="WH-like_DNA-bd_sf"/>
</dbReference>
<proteinExistence type="predicted"/>
<evidence type="ECO:0000313" key="3">
    <source>
        <dbReference type="Proteomes" id="UP001634747"/>
    </source>
</evidence>
<dbReference type="EMBL" id="JBJYXY010000001">
    <property type="protein sequence ID" value="MFN2974434.1"/>
    <property type="molecule type" value="Genomic_DNA"/>
</dbReference>
<dbReference type="RefSeq" id="WP_263414002.1">
    <property type="nucleotide sequence ID" value="NZ_BAABBH010000001.1"/>
</dbReference>
<dbReference type="PRINTS" id="PR00778">
    <property type="entry name" value="HTHARSR"/>
</dbReference>
<sequence length="130" mass="14251">MKPLIHPAIEDVPVEAILHALADPVRVALFSEIVAAECAHSCTVLASGVDRPIPKSTLSQHMRILREAGLIRGERKGTEMRNTSRCAEIDARYPGLIRAIADAHAIQMEAEKKKSRARARKRARVVARAA</sequence>
<accession>A0ABW9KFJ2</accession>
<dbReference type="SUPFAM" id="SSF46785">
    <property type="entry name" value="Winged helix' DNA-binding domain"/>
    <property type="match status" value="1"/>
</dbReference>
<evidence type="ECO:0000259" key="1">
    <source>
        <dbReference type="SMART" id="SM00418"/>
    </source>
</evidence>
<dbReference type="CDD" id="cd00090">
    <property type="entry name" value="HTH_ARSR"/>
    <property type="match status" value="1"/>
</dbReference>
<dbReference type="Proteomes" id="UP001634747">
    <property type="component" value="Unassembled WGS sequence"/>
</dbReference>
<dbReference type="InterPro" id="IPR001845">
    <property type="entry name" value="HTH_ArsR_DNA-bd_dom"/>
</dbReference>
<dbReference type="Pfam" id="PF12840">
    <property type="entry name" value="HTH_20"/>
    <property type="match status" value="1"/>
</dbReference>
<comment type="caution">
    <text evidence="2">The sequence shown here is derived from an EMBL/GenBank/DDBJ whole genome shotgun (WGS) entry which is preliminary data.</text>
</comment>
<evidence type="ECO:0000313" key="2">
    <source>
        <dbReference type="EMBL" id="MFN2974434.1"/>
    </source>
</evidence>
<name>A0ABW9KFJ2_9BACT</name>
<keyword evidence="3" id="KW-1185">Reference proteome</keyword>
<protein>
    <submittedName>
        <fullName evidence="2">ArsR/SmtB family transcription factor</fullName>
    </submittedName>
</protein>
<dbReference type="InterPro" id="IPR036390">
    <property type="entry name" value="WH_DNA-bd_sf"/>
</dbReference>
<dbReference type="Gene3D" id="1.10.10.10">
    <property type="entry name" value="Winged helix-like DNA-binding domain superfamily/Winged helix DNA-binding domain"/>
    <property type="match status" value="1"/>
</dbReference>
<gene>
    <name evidence="2" type="ORF">ACK2TP_01530</name>
</gene>
<reference evidence="2 3" key="1">
    <citation type="submission" date="2024-12" db="EMBL/GenBank/DDBJ databases">
        <authorList>
            <person name="Lee Y."/>
        </authorList>
    </citation>
    <scope>NUCLEOTIDE SEQUENCE [LARGE SCALE GENOMIC DNA]</scope>
    <source>
        <strain evidence="2 3">03SUJ4</strain>
    </source>
</reference>
<feature type="domain" description="HTH arsR-type" evidence="1">
    <location>
        <begin position="16"/>
        <end position="98"/>
    </location>
</feature>
<dbReference type="InterPro" id="IPR011991">
    <property type="entry name" value="ArsR-like_HTH"/>
</dbReference>